<dbReference type="Proteomes" id="UP000291259">
    <property type="component" value="Chromosome"/>
</dbReference>
<evidence type="ECO:0000259" key="5">
    <source>
        <dbReference type="PROSITE" id="PS50977"/>
    </source>
</evidence>
<dbReference type="KEGG" id="agf:ET445_10385"/>
<keyword evidence="3" id="KW-0804">Transcription</keyword>
<name>A0A4V0YH71_9MICO</name>
<evidence type="ECO:0000313" key="6">
    <source>
        <dbReference type="EMBL" id="QAY73691.1"/>
    </source>
</evidence>
<dbReference type="InterPro" id="IPR009057">
    <property type="entry name" value="Homeodomain-like_sf"/>
</dbReference>
<evidence type="ECO:0000256" key="3">
    <source>
        <dbReference type="ARBA" id="ARBA00023163"/>
    </source>
</evidence>
<dbReference type="PROSITE" id="PS50977">
    <property type="entry name" value="HTH_TETR_2"/>
    <property type="match status" value="1"/>
</dbReference>
<sequence>MPSDLTVPARVRASDELRQAALEQFAAVGFAGTSLQQIADHAGYAKSSVLYHYGSKEALLEAAVEPTLVELEALVAELAGGGRAAAAQASFAERFVDFLLGHRLAVYVFVNHAQAMQGLPIAERASTAIRALADEICADDAPVVEQMRFGVALAGAAYVLVAGATFLGEPLPDADEASVRDALVTVLLELLSPVSGR</sequence>
<dbReference type="OrthoDB" id="3766519at2"/>
<reference evidence="6 7" key="1">
    <citation type="submission" date="2019-01" db="EMBL/GenBank/DDBJ databases">
        <title>Genome sequencing of strain FW100M-8.</title>
        <authorList>
            <person name="Heo J."/>
            <person name="Kim S.-J."/>
            <person name="Kim J.-S."/>
            <person name="Hong S.-B."/>
            <person name="Kwon S.-W."/>
        </authorList>
    </citation>
    <scope>NUCLEOTIDE SEQUENCE [LARGE SCALE GENOMIC DNA]</scope>
    <source>
        <strain evidence="6 7">FW100M-8</strain>
    </source>
</reference>
<organism evidence="6 7">
    <name type="scientific">Agromyces protaetiae</name>
    <dbReference type="NCBI Taxonomy" id="2509455"/>
    <lineage>
        <taxon>Bacteria</taxon>
        <taxon>Bacillati</taxon>
        <taxon>Actinomycetota</taxon>
        <taxon>Actinomycetes</taxon>
        <taxon>Micrococcales</taxon>
        <taxon>Microbacteriaceae</taxon>
        <taxon>Agromyces</taxon>
    </lineage>
</organism>
<accession>A0A4V0YH71</accession>
<evidence type="ECO:0000256" key="4">
    <source>
        <dbReference type="PROSITE-ProRule" id="PRU00335"/>
    </source>
</evidence>
<evidence type="ECO:0000256" key="1">
    <source>
        <dbReference type="ARBA" id="ARBA00023015"/>
    </source>
</evidence>
<dbReference type="Gene3D" id="1.10.357.10">
    <property type="entry name" value="Tetracycline Repressor, domain 2"/>
    <property type="match status" value="1"/>
</dbReference>
<evidence type="ECO:0000313" key="7">
    <source>
        <dbReference type="Proteomes" id="UP000291259"/>
    </source>
</evidence>
<feature type="domain" description="HTH tetR-type" evidence="5">
    <location>
        <begin position="11"/>
        <end position="71"/>
    </location>
</feature>
<evidence type="ECO:0000256" key="2">
    <source>
        <dbReference type="ARBA" id="ARBA00023125"/>
    </source>
</evidence>
<dbReference type="InterPro" id="IPR050109">
    <property type="entry name" value="HTH-type_TetR-like_transc_reg"/>
</dbReference>
<dbReference type="Pfam" id="PF00440">
    <property type="entry name" value="TetR_N"/>
    <property type="match status" value="1"/>
</dbReference>
<dbReference type="PANTHER" id="PTHR30055:SF234">
    <property type="entry name" value="HTH-TYPE TRANSCRIPTIONAL REGULATOR BETI"/>
    <property type="match status" value="1"/>
</dbReference>
<dbReference type="RefSeq" id="WP_129191168.1">
    <property type="nucleotide sequence ID" value="NZ_CP035491.1"/>
</dbReference>
<dbReference type="GO" id="GO:0000976">
    <property type="term" value="F:transcription cis-regulatory region binding"/>
    <property type="evidence" value="ECO:0007669"/>
    <property type="project" value="TreeGrafter"/>
</dbReference>
<feature type="DNA-binding region" description="H-T-H motif" evidence="4">
    <location>
        <begin position="34"/>
        <end position="53"/>
    </location>
</feature>
<keyword evidence="1" id="KW-0805">Transcription regulation</keyword>
<dbReference type="InterPro" id="IPR001647">
    <property type="entry name" value="HTH_TetR"/>
</dbReference>
<proteinExistence type="predicted"/>
<dbReference type="EMBL" id="CP035491">
    <property type="protein sequence ID" value="QAY73691.1"/>
    <property type="molecule type" value="Genomic_DNA"/>
</dbReference>
<keyword evidence="7" id="KW-1185">Reference proteome</keyword>
<protein>
    <submittedName>
        <fullName evidence="6">TetR/AcrR family transcriptional regulator</fullName>
    </submittedName>
</protein>
<gene>
    <name evidence="6" type="ORF">ET445_10385</name>
</gene>
<dbReference type="SUPFAM" id="SSF46689">
    <property type="entry name" value="Homeodomain-like"/>
    <property type="match status" value="1"/>
</dbReference>
<dbReference type="PRINTS" id="PR00455">
    <property type="entry name" value="HTHTETR"/>
</dbReference>
<dbReference type="GO" id="GO:0003700">
    <property type="term" value="F:DNA-binding transcription factor activity"/>
    <property type="evidence" value="ECO:0007669"/>
    <property type="project" value="TreeGrafter"/>
</dbReference>
<keyword evidence="2 4" id="KW-0238">DNA-binding</keyword>
<dbReference type="AlphaFoldDB" id="A0A4V0YH71"/>
<dbReference type="PANTHER" id="PTHR30055">
    <property type="entry name" value="HTH-TYPE TRANSCRIPTIONAL REGULATOR RUTR"/>
    <property type="match status" value="1"/>
</dbReference>